<dbReference type="Proteomes" id="UP000545606">
    <property type="component" value="Unassembled WGS sequence"/>
</dbReference>
<evidence type="ECO:0000313" key="2">
    <source>
        <dbReference type="EMBL" id="MBA4709239.1"/>
    </source>
</evidence>
<name>A0A838Y9L4_9NEIS</name>
<reference evidence="2 3" key="1">
    <citation type="submission" date="2020-07" db="EMBL/GenBank/DDBJ databases">
        <title>Draft genome sequence of violacein-producing bacteria and related species.</title>
        <authorList>
            <person name="Wilson H.S."/>
            <person name="De Leon M.E."/>
        </authorList>
    </citation>
    <scope>NUCLEOTIDE SEQUENCE [LARGE SCALE GENOMIC DNA]</scope>
    <source>
        <strain evidence="2 3">HSC-21Su07</strain>
    </source>
</reference>
<sequence>MNFYTLPFVWLCCTNRGLRLLGRVMVRASPSLSSTKPSTGRPTTSPSSNEGSSLLWLDKTMSWHAPATGKRGRQPTFSDAAIGQVLHGCTARGQPGQQHAEANPSLQQISASKTAVSVT</sequence>
<accession>A0A838Y9L4</accession>
<comment type="caution">
    <text evidence="2">The sequence shown here is derived from an EMBL/GenBank/DDBJ whole genome shotgun (WGS) entry which is preliminary data.</text>
</comment>
<protein>
    <submittedName>
        <fullName evidence="2">Transposase</fullName>
    </submittedName>
</protein>
<evidence type="ECO:0000256" key="1">
    <source>
        <dbReference type="SAM" id="MobiDB-lite"/>
    </source>
</evidence>
<evidence type="ECO:0000313" key="3">
    <source>
        <dbReference type="Proteomes" id="UP000545606"/>
    </source>
</evidence>
<keyword evidence="3" id="KW-1185">Reference proteome</keyword>
<dbReference type="AlphaFoldDB" id="A0A838Y9L4"/>
<feature type="region of interest" description="Disordered" evidence="1">
    <location>
        <begin position="29"/>
        <end position="53"/>
    </location>
</feature>
<feature type="compositionally biased region" description="Low complexity" evidence="1">
    <location>
        <begin position="33"/>
        <end position="48"/>
    </location>
</feature>
<proteinExistence type="predicted"/>
<gene>
    <name evidence="2" type="ORF">H2Z84_12730</name>
</gene>
<dbReference type="EMBL" id="JACERN010000033">
    <property type="protein sequence ID" value="MBA4709239.1"/>
    <property type="molecule type" value="Genomic_DNA"/>
</dbReference>
<feature type="region of interest" description="Disordered" evidence="1">
    <location>
        <begin position="90"/>
        <end position="119"/>
    </location>
</feature>
<organism evidence="2 3">
    <name type="scientific">Aquitalea aquatica</name>
    <dbReference type="NCBI Taxonomy" id="3044273"/>
    <lineage>
        <taxon>Bacteria</taxon>
        <taxon>Pseudomonadati</taxon>
        <taxon>Pseudomonadota</taxon>
        <taxon>Betaproteobacteria</taxon>
        <taxon>Neisseriales</taxon>
        <taxon>Chromobacteriaceae</taxon>
        <taxon>Aquitalea</taxon>
    </lineage>
</organism>
<feature type="compositionally biased region" description="Polar residues" evidence="1">
    <location>
        <begin position="104"/>
        <end position="119"/>
    </location>
</feature>